<proteinExistence type="predicted"/>
<dbReference type="AlphaFoldDB" id="A0A6G3QZL9"/>
<organism evidence="2">
    <name type="scientific">Streptomyces sp. SID14436</name>
    <dbReference type="NCBI Taxonomy" id="2706070"/>
    <lineage>
        <taxon>Bacteria</taxon>
        <taxon>Bacillati</taxon>
        <taxon>Actinomycetota</taxon>
        <taxon>Actinomycetes</taxon>
        <taxon>Kitasatosporales</taxon>
        <taxon>Streptomycetaceae</taxon>
        <taxon>Streptomyces</taxon>
    </lineage>
</organism>
<comment type="caution">
    <text evidence="2">The sequence shown here is derived from an EMBL/GenBank/DDBJ whole genome shotgun (WGS) entry which is preliminary data.</text>
</comment>
<feature type="non-terminal residue" evidence="2">
    <location>
        <position position="1"/>
    </location>
</feature>
<gene>
    <name evidence="2" type="ORF">G3I53_23000</name>
</gene>
<sequence length="89" mass="9084">EARLRAPEAVAELRGLLDAAGRARTAERFAQASVDLLRGADGDPAALAARVGLASRPAAYYGLLAELVGSAPPPRPHPRPPDGRGAGHG</sequence>
<reference evidence="2" key="1">
    <citation type="submission" date="2020-01" db="EMBL/GenBank/DDBJ databases">
        <title>Insect and environment-associated Actinomycetes.</title>
        <authorList>
            <person name="Currrie C."/>
            <person name="Chevrette M."/>
            <person name="Carlson C."/>
            <person name="Stubbendieck R."/>
            <person name="Wendt-Pienkowski E."/>
        </authorList>
    </citation>
    <scope>NUCLEOTIDE SEQUENCE</scope>
    <source>
        <strain evidence="2">SID14436</strain>
    </source>
</reference>
<accession>A0A6G3QZL9</accession>
<evidence type="ECO:0000313" key="2">
    <source>
        <dbReference type="EMBL" id="NEA88831.1"/>
    </source>
</evidence>
<dbReference type="EMBL" id="JAAGMD010000653">
    <property type="protein sequence ID" value="NEA88831.1"/>
    <property type="molecule type" value="Genomic_DNA"/>
</dbReference>
<evidence type="ECO:0000256" key="1">
    <source>
        <dbReference type="SAM" id="MobiDB-lite"/>
    </source>
</evidence>
<protein>
    <submittedName>
        <fullName evidence="2">Uncharacterized protein</fullName>
    </submittedName>
</protein>
<name>A0A6G3QZL9_9ACTN</name>
<feature type="region of interest" description="Disordered" evidence="1">
    <location>
        <begin position="68"/>
        <end position="89"/>
    </location>
</feature>